<evidence type="ECO:0000256" key="2">
    <source>
        <dbReference type="SAM" id="SignalP"/>
    </source>
</evidence>
<reference evidence="3" key="1">
    <citation type="journal article" date="2022" name="bioRxiv">
        <title>Sequencing and chromosome-scale assembly of the giantPleurodeles waltlgenome.</title>
        <authorList>
            <person name="Brown T."/>
            <person name="Elewa A."/>
            <person name="Iarovenko S."/>
            <person name="Subramanian E."/>
            <person name="Araus A.J."/>
            <person name="Petzold A."/>
            <person name="Susuki M."/>
            <person name="Suzuki K.-i.T."/>
            <person name="Hayashi T."/>
            <person name="Toyoda A."/>
            <person name="Oliveira C."/>
            <person name="Osipova E."/>
            <person name="Leigh N.D."/>
            <person name="Simon A."/>
            <person name="Yun M.H."/>
        </authorList>
    </citation>
    <scope>NUCLEOTIDE SEQUENCE</scope>
    <source>
        <strain evidence="3">20211129_DDA</strain>
        <tissue evidence="3">Liver</tissue>
    </source>
</reference>
<feature type="region of interest" description="Disordered" evidence="1">
    <location>
        <begin position="280"/>
        <end position="307"/>
    </location>
</feature>
<dbReference type="EMBL" id="JANPWB010000015">
    <property type="protein sequence ID" value="KAJ1092327.1"/>
    <property type="molecule type" value="Genomic_DNA"/>
</dbReference>
<feature type="compositionally biased region" description="Low complexity" evidence="1">
    <location>
        <begin position="192"/>
        <end position="208"/>
    </location>
</feature>
<sequence>MVSPTPQLLCCLLLVGRPQGVESDLPPDRDSVRVTEGCAAPCRSNRVWALGAQQGVPKVAAPVGAGTLAALLQQHSGRLLSPGGLSTFGPCPDQAQYSSATGASVVITGAVRSMQGETVPSREGSTVGRRAPARPQSVVSRGAGHPARSSAAAISLPQGVGRVQALCSSAIPGARVPPTAGASQLPAGLSDSAPSARGPGAEPARGPGQHTHQPRASAQQAVSSSSACEVTPVSRRGSLLLAVVLGSWADGAYHKEGGVPKLRLVMPDSRVKKCHEPNCIFQPRKNNTRDQNPQRRREYKLRQEKKN</sequence>
<feature type="chain" id="PRO_5043843498" evidence="2">
    <location>
        <begin position="24"/>
        <end position="307"/>
    </location>
</feature>
<feature type="region of interest" description="Disordered" evidence="1">
    <location>
        <begin position="177"/>
        <end position="224"/>
    </location>
</feature>
<accession>A0AAV7LPJ8</accession>
<protein>
    <submittedName>
        <fullName evidence="3">Uncharacterized protein</fullName>
    </submittedName>
</protein>
<name>A0AAV7LPJ8_PLEWA</name>
<organism evidence="3 4">
    <name type="scientific">Pleurodeles waltl</name>
    <name type="common">Iberian ribbed newt</name>
    <dbReference type="NCBI Taxonomy" id="8319"/>
    <lineage>
        <taxon>Eukaryota</taxon>
        <taxon>Metazoa</taxon>
        <taxon>Chordata</taxon>
        <taxon>Craniata</taxon>
        <taxon>Vertebrata</taxon>
        <taxon>Euteleostomi</taxon>
        <taxon>Amphibia</taxon>
        <taxon>Batrachia</taxon>
        <taxon>Caudata</taxon>
        <taxon>Salamandroidea</taxon>
        <taxon>Salamandridae</taxon>
        <taxon>Pleurodelinae</taxon>
        <taxon>Pleurodeles</taxon>
    </lineage>
</organism>
<feature type="region of interest" description="Disordered" evidence="1">
    <location>
        <begin position="115"/>
        <end position="153"/>
    </location>
</feature>
<comment type="caution">
    <text evidence="3">The sequence shown here is derived from an EMBL/GenBank/DDBJ whole genome shotgun (WGS) entry which is preliminary data.</text>
</comment>
<evidence type="ECO:0000313" key="3">
    <source>
        <dbReference type="EMBL" id="KAJ1092327.1"/>
    </source>
</evidence>
<dbReference type="Proteomes" id="UP001066276">
    <property type="component" value="Chromosome 11"/>
</dbReference>
<evidence type="ECO:0000256" key="1">
    <source>
        <dbReference type="SAM" id="MobiDB-lite"/>
    </source>
</evidence>
<keyword evidence="4" id="KW-1185">Reference proteome</keyword>
<feature type="signal peptide" evidence="2">
    <location>
        <begin position="1"/>
        <end position="23"/>
    </location>
</feature>
<keyword evidence="2" id="KW-0732">Signal</keyword>
<dbReference type="AlphaFoldDB" id="A0AAV7LPJ8"/>
<evidence type="ECO:0000313" key="4">
    <source>
        <dbReference type="Proteomes" id="UP001066276"/>
    </source>
</evidence>
<feature type="compositionally biased region" description="Basic and acidic residues" evidence="1">
    <location>
        <begin position="292"/>
        <end position="307"/>
    </location>
</feature>
<proteinExistence type="predicted"/>
<gene>
    <name evidence="3" type="ORF">NDU88_005438</name>
</gene>